<accession>A0A815DFA6</accession>
<evidence type="ECO:0000313" key="1">
    <source>
        <dbReference type="EMBL" id="CAF1297577.1"/>
    </source>
</evidence>
<dbReference type="AlphaFoldDB" id="A0A815DFA6"/>
<name>A0A815DFA6_9BILA</name>
<reference evidence="1" key="1">
    <citation type="submission" date="2021-02" db="EMBL/GenBank/DDBJ databases">
        <authorList>
            <person name="Nowell W R."/>
        </authorList>
    </citation>
    <scope>NUCLEOTIDE SEQUENCE</scope>
</reference>
<dbReference type="EMBL" id="CAJNOU010002174">
    <property type="protein sequence ID" value="CAF1297577.1"/>
    <property type="molecule type" value="Genomic_DNA"/>
</dbReference>
<comment type="caution">
    <text evidence="1">The sequence shown here is derived from an EMBL/GenBank/DDBJ whole genome shotgun (WGS) entry which is preliminary data.</text>
</comment>
<dbReference type="Proteomes" id="UP000663889">
    <property type="component" value="Unassembled WGS sequence"/>
</dbReference>
<organism evidence="1 2">
    <name type="scientific">Rotaria sordida</name>
    <dbReference type="NCBI Taxonomy" id="392033"/>
    <lineage>
        <taxon>Eukaryota</taxon>
        <taxon>Metazoa</taxon>
        <taxon>Spiralia</taxon>
        <taxon>Gnathifera</taxon>
        <taxon>Rotifera</taxon>
        <taxon>Eurotatoria</taxon>
        <taxon>Bdelloidea</taxon>
        <taxon>Philodinida</taxon>
        <taxon>Philodinidae</taxon>
        <taxon>Rotaria</taxon>
    </lineage>
</organism>
<evidence type="ECO:0000313" key="2">
    <source>
        <dbReference type="Proteomes" id="UP000663889"/>
    </source>
</evidence>
<feature type="non-terminal residue" evidence="1">
    <location>
        <position position="1"/>
    </location>
</feature>
<gene>
    <name evidence="1" type="ORF">SEV965_LOCUS26108</name>
</gene>
<sequence length="47" mass="5306">QEMIDRLSIISSSDSILTEPVEELCEHIKQPSTLPLLFAHISLSDRL</sequence>
<protein>
    <submittedName>
        <fullName evidence="1">Uncharacterized protein</fullName>
    </submittedName>
</protein>
<proteinExistence type="predicted"/>